<keyword evidence="7" id="KW-0456">Lyase</keyword>
<evidence type="ECO:0000256" key="4">
    <source>
        <dbReference type="ARBA" id="ARBA00022801"/>
    </source>
</evidence>
<accession>A0ABV7ADU2</accession>
<comment type="similarity">
    <text evidence="1 8">Belongs to the SOS response-associated peptidase family.</text>
</comment>
<keyword evidence="4 8" id="KW-0378">Hydrolase</keyword>
<evidence type="ECO:0000256" key="5">
    <source>
        <dbReference type="ARBA" id="ARBA00023124"/>
    </source>
</evidence>
<evidence type="ECO:0000256" key="1">
    <source>
        <dbReference type="ARBA" id="ARBA00008136"/>
    </source>
</evidence>
<organism evidence="9 10">
    <name type="scientific">Acidimangrovimonas pyrenivorans</name>
    <dbReference type="NCBI Taxonomy" id="2030798"/>
    <lineage>
        <taxon>Bacteria</taxon>
        <taxon>Pseudomonadati</taxon>
        <taxon>Pseudomonadota</taxon>
        <taxon>Alphaproteobacteria</taxon>
        <taxon>Rhodobacterales</taxon>
        <taxon>Paracoccaceae</taxon>
        <taxon>Acidimangrovimonas</taxon>
    </lineage>
</organism>
<protein>
    <recommendedName>
        <fullName evidence="8">Abasic site processing protein</fullName>
        <ecNumber evidence="8">3.4.-.-</ecNumber>
    </recommendedName>
</protein>
<dbReference type="Proteomes" id="UP001595443">
    <property type="component" value="Unassembled WGS sequence"/>
</dbReference>
<dbReference type="EC" id="3.4.-.-" evidence="8"/>
<dbReference type="InterPro" id="IPR003738">
    <property type="entry name" value="SRAP"/>
</dbReference>
<reference evidence="10" key="1">
    <citation type="journal article" date="2019" name="Int. J. Syst. Evol. Microbiol.">
        <title>The Global Catalogue of Microorganisms (GCM) 10K type strain sequencing project: providing services to taxonomists for standard genome sequencing and annotation.</title>
        <authorList>
            <consortium name="The Broad Institute Genomics Platform"/>
            <consortium name="The Broad Institute Genome Sequencing Center for Infectious Disease"/>
            <person name="Wu L."/>
            <person name="Ma J."/>
        </authorList>
    </citation>
    <scope>NUCLEOTIDE SEQUENCE [LARGE SCALE GENOMIC DNA]</scope>
    <source>
        <strain evidence="10">KCTC 62192</strain>
    </source>
</reference>
<evidence type="ECO:0000313" key="9">
    <source>
        <dbReference type="EMBL" id="MFC2967519.1"/>
    </source>
</evidence>
<evidence type="ECO:0000256" key="6">
    <source>
        <dbReference type="ARBA" id="ARBA00023125"/>
    </source>
</evidence>
<sequence length="217" mass="24054">MTHAGLTWRQLWNWLEYGIAPDVLDIPTSYNVPPTAPVPVIFRQDGQPRAALARWGLIPGWFRKETREWRAATFNARCEDVAGKPTFRGAYRHGRCLVPASGYYEWQAGQDGKQPYYIHPAGNAPALLLAGLFSSVRLPDYDGLTCTVLTEAARPELAGIHGRTPLMLSRDGAEAWLDGAEVEAVERLPSALLDWHRVGRAVGSVRNDDPELIEPLA</sequence>
<evidence type="ECO:0000313" key="10">
    <source>
        <dbReference type="Proteomes" id="UP001595443"/>
    </source>
</evidence>
<evidence type="ECO:0000256" key="3">
    <source>
        <dbReference type="ARBA" id="ARBA00022763"/>
    </source>
</evidence>
<dbReference type="EMBL" id="JBHRSK010000004">
    <property type="protein sequence ID" value="MFC2967519.1"/>
    <property type="molecule type" value="Genomic_DNA"/>
</dbReference>
<dbReference type="RefSeq" id="WP_377832169.1">
    <property type="nucleotide sequence ID" value="NZ_JBHRSK010000004.1"/>
</dbReference>
<comment type="caution">
    <text evidence="9">The sequence shown here is derived from an EMBL/GenBank/DDBJ whole genome shotgun (WGS) entry which is preliminary data.</text>
</comment>
<keyword evidence="5" id="KW-0190">Covalent protein-DNA linkage</keyword>
<dbReference type="PANTHER" id="PTHR13604">
    <property type="entry name" value="DC12-RELATED"/>
    <property type="match status" value="1"/>
</dbReference>
<keyword evidence="10" id="KW-1185">Reference proteome</keyword>
<name>A0ABV7ADU2_9RHOB</name>
<proteinExistence type="inferred from homology"/>
<dbReference type="PANTHER" id="PTHR13604:SF0">
    <property type="entry name" value="ABASIC SITE PROCESSING PROTEIN HMCES"/>
    <property type="match status" value="1"/>
</dbReference>
<keyword evidence="3" id="KW-0227">DNA damage</keyword>
<gene>
    <name evidence="9" type="ORF">ACFOES_05385</name>
</gene>
<dbReference type="Gene3D" id="3.90.1680.10">
    <property type="entry name" value="SOS response associated peptidase-like"/>
    <property type="match status" value="1"/>
</dbReference>
<keyword evidence="6" id="KW-0238">DNA-binding</keyword>
<evidence type="ECO:0000256" key="2">
    <source>
        <dbReference type="ARBA" id="ARBA00022670"/>
    </source>
</evidence>
<dbReference type="InterPro" id="IPR036590">
    <property type="entry name" value="SRAP-like"/>
</dbReference>
<dbReference type="Pfam" id="PF02586">
    <property type="entry name" value="SRAP"/>
    <property type="match status" value="1"/>
</dbReference>
<evidence type="ECO:0000256" key="7">
    <source>
        <dbReference type="ARBA" id="ARBA00023239"/>
    </source>
</evidence>
<evidence type="ECO:0000256" key="8">
    <source>
        <dbReference type="RuleBase" id="RU364100"/>
    </source>
</evidence>
<keyword evidence="2 8" id="KW-0645">Protease</keyword>
<dbReference type="GO" id="GO:0016787">
    <property type="term" value="F:hydrolase activity"/>
    <property type="evidence" value="ECO:0007669"/>
    <property type="project" value="UniProtKB-KW"/>
</dbReference>
<dbReference type="SUPFAM" id="SSF143081">
    <property type="entry name" value="BB1717-like"/>
    <property type="match status" value="1"/>
</dbReference>